<sequence length="665" mass="73164">MSCRSYRISSGGGGVRSFSSCSAVIPRSMKQYSFSTVSSRGGGGVGYRGLGYFGSRSLSGVASGKPRMAVGSCHSARYGYGNAGLAYGYGGAGFGYRQGGICGPCPPTITPVQVNPLLLQPLNLEIDPNVQSVKYQEKEQIKCLNNKFASFIDKVRFLEQQNKVLETKWSFLREQKHYQNNMEPMFEAYISNLKRQLENLRSDRGNLETELNDMQDILEDYKRKYEEECNRRTCAENEFVVLKKDVDCAYMNKAELEVKVESLIDEITFLRRVYEEEIAYLQASILDTSVIVQMDNSRGLNMDDIIADVKAQYEDIANRSRAEAESWYQCKYEELKVTASKHCDNLHSTRNEITELNRVIQRLHGELENVKAQRCKLEGAIAEAEERGEMALKDAKCKLAELEAALTKAKQDLACQLREYQELMNVKLALDIEIATYRKLLEGEESRLCGEGVCPVNISVCRSQGGVVCDGDPCFGGSYSSSSRTLLKTGGVLSSGGICDARIGRSIVANLGDLCAEPRMEPCARLTPAREVDTLSRCSVRTAGGVSSGGLCGPGIGRNLAASCEDACAPCVPSDGISSRSAKSRSVKFVSATTSSGAKHEELKLSAGVCPVNISVCRAQDGTMCKADPCMGGGYTQQMFRQNWRRSQQRRAVRPWDGKKPCSEL</sequence>
<dbReference type="Proteomes" id="UP000297703">
    <property type="component" value="Unassembled WGS sequence"/>
</dbReference>
<dbReference type="GO" id="GO:0045109">
    <property type="term" value="P:intermediate filament organization"/>
    <property type="evidence" value="ECO:0007669"/>
    <property type="project" value="TreeGrafter"/>
</dbReference>
<dbReference type="GO" id="GO:0005615">
    <property type="term" value="C:extracellular space"/>
    <property type="evidence" value="ECO:0007669"/>
    <property type="project" value="TreeGrafter"/>
</dbReference>
<dbReference type="EMBL" id="QXTE01000157">
    <property type="protein sequence ID" value="TFK03532.1"/>
    <property type="molecule type" value="Genomic_DNA"/>
</dbReference>
<dbReference type="Pfam" id="PF16208">
    <property type="entry name" value="Keratin_2_head"/>
    <property type="match status" value="1"/>
</dbReference>
<dbReference type="InterPro" id="IPR032444">
    <property type="entry name" value="Keratin_2_head"/>
</dbReference>
<evidence type="ECO:0000256" key="4">
    <source>
        <dbReference type="RuleBase" id="RU000685"/>
    </source>
</evidence>
<dbReference type="FunFam" id="1.20.5.170:FF:000004">
    <property type="entry name" value="Keratin, type II cytoskeletal 5"/>
    <property type="match status" value="1"/>
</dbReference>
<comment type="caution">
    <text evidence="7">The sequence shown here is derived from an EMBL/GenBank/DDBJ whole genome shotgun (WGS) entry which is preliminary data.</text>
</comment>
<dbReference type="PANTHER" id="PTHR45616">
    <property type="entry name" value="GATA-TYPE DOMAIN-CONTAINING PROTEIN"/>
    <property type="match status" value="1"/>
</dbReference>
<dbReference type="FunFam" id="1.20.5.1160:FF:000001">
    <property type="entry name" value="Keratin type II"/>
    <property type="match status" value="1"/>
</dbReference>
<proteinExistence type="inferred from homology"/>
<dbReference type="PROSITE" id="PS51842">
    <property type="entry name" value="IF_ROD_2"/>
    <property type="match status" value="1"/>
</dbReference>
<dbReference type="InterPro" id="IPR018039">
    <property type="entry name" value="IF_conserved"/>
</dbReference>
<dbReference type="PANTHER" id="PTHR45616:SF12">
    <property type="entry name" value="KERATIN, TYPE II CUTICULAR HB2"/>
    <property type="match status" value="1"/>
</dbReference>
<dbReference type="AlphaFoldDB" id="A0A4D9E6B8"/>
<dbReference type="SUPFAM" id="SSF64593">
    <property type="entry name" value="Intermediate filament protein, coiled coil region"/>
    <property type="match status" value="3"/>
</dbReference>
<evidence type="ECO:0000313" key="7">
    <source>
        <dbReference type="EMBL" id="TFK03532.1"/>
    </source>
</evidence>
<dbReference type="InterPro" id="IPR039008">
    <property type="entry name" value="IF_rod_dom"/>
</dbReference>
<dbReference type="GO" id="GO:0030280">
    <property type="term" value="F:structural constituent of skin epidermis"/>
    <property type="evidence" value="ECO:0007669"/>
    <property type="project" value="TreeGrafter"/>
</dbReference>
<dbReference type="PRINTS" id="PR01276">
    <property type="entry name" value="TYPE2KERATIN"/>
</dbReference>
<dbReference type="OrthoDB" id="2441647at2759"/>
<name>A0A4D9E6B8_9SAUR</name>
<dbReference type="Gene3D" id="1.20.5.1160">
    <property type="entry name" value="Vasodilator-stimulated phosphoprotein"/>
    <property type="match status" value="1"/>
</dbReference>
<keyword evidence="8" id="KW-1185">Reference proteome</keyword>
<feature type="domain" description="IF rod" evidence="6">
    <location>
        <begin position="137"/>
        <end position="448"/>
    </location>
</feature>
<dbReference type="PROSITE" id="PS00226">
    <property type="entry name" value="IF_ROD_1"/>
    <property type="match status" value="1"/>
</dbReference>
<dbReference type="GO" id="GO:0045095">
    <property type="term" value="C:keratin filament"/>
    <property type="evidence" value="ECO:0007669"/>
    <property type="project" value="InterPro"/>
</dbReference>
<evidence type="ECO:0000256" key="2">
    <source>
        <dbReference type="ARBA" id="ARBA00023054"/>
    </source>
</evidence>
<protein>
    <submittedName>
        <fullName evidence="7">Arf-GAP with GTPase, ANK repeat and PH domain-containing protein 1</fullName>
    </submittedName>
</protein>
<evidence type="ECO:0000256" key="3">
    <source>
        <dbReference type="ARBA" id="ARBA00061646"/>
    </source>
</evidence>
<evidence type="ECO:0000259" key="6">
    <source>
        <dbReference type="PROSITE" id="PS51842"/>
    </source>
</evidence>
<dbReference type="InterPro" id="IPR003054">
    <property type="entry name" value="Keratin_II"/>
</dbReference>
<gene>
    <name evidence="7" type="ORF">DR999_PMT14092</name>
</gene>
<evidence type="ECO:0000313" key="8">
    <source>
        <dbReference type="Proteomes" id="UP000297703"/>
    </source>
</evidence>
<dbReference type="Gene3D" id="1.20.5.500">
    <property type="entry name" value="Single helix bin"/>
    <property type="match status" value="1"/>
</dbReference>
<evidence type="ECO:0000256" key="5">
    <source>
        <dbReference type="SAM" id="Coils"/>
    </source>
</evidence>
<feature type="coiled-coil region" evidence="5">
    <location>
        <begin position="190"/>
        <end position="273"/>
    </location>
</feature>
<dbReference type="STRING" id="55544.A0A4D9E6B8"/>
<reference evidence="7 8" key="1">
    <citation type="submission" date="2019-04" db="EMBL/GenBank/DDBJ databases">
        <title>Draft genome of the big-headed turtle Platysternon megacephalum.</title>
        <authorList>
            <person name="Gong S."/>
        </authorList>
    </citation>
    <scope>NUCLEOTIDE SEQUENCE [LARGE SCALE GENOMIC DNA]</scope>
    <source>
        <strain evidence="7">DO16091913</strain>
        <tissue evidence="7">Muscle</tissue>
    </source>
</reference>
<dbReference type="Pfam" id="PF00038">
    <property type="entry name" value="Filament"/>
    <property type="match status" value="1"/>
</dbReference>
<accession>A0A4D9E6B8</accession>
<dbReference type="GO" id="GO:0031424">
    <property type="term" value="P:keratinization"/>
    <property type="evidence" value="ECO:0007669"/>
    <property type="project" value="TreeGrafter"/>
</dbReference>
<dbReference type="SMART" id="SM01391">
    <property type="entry name" value="Filament"/>
    <property type="match status" value="1"/>
</dbReference>
<comment type="similarity">
    <text evidence="3 4">Belongs to the intermediate filament family.</text>
</comment>
<reference evidence="7 8" key="2">
    <citation type="submission" date="2019-04" db="EMBL/GenBank/DDBJ databases">
        <title>The genome sequence of big-headed turtle.</title>
        <authorList>
            <person name="Gong S."/>
        </authorList>
    </citation>
    <scope>NUCLEOTIDE SEQUENCE [LARGE SCALE GENOMIC DNA]</scope>
    <source>
        <strain evidence="7">DO16091913</strain>
        <tissue evidence="7">Muscle</tissue>
    </source>
</reference>
<keyword evidence="2 5" id="KW-0175">Coiled coil</keyword>
<evidence type="ECO:0000256" key="1">
    <source>
        <dbReference type="ARBA" id="ARBA00022754"/>
    </source>
</evidence>
<dbReference type="FunFam" id="1.20.5.500:FF:000001">
    <property type="entry name" value="Type II keratin 23"/>
    <property type="match status" value="1"/>
</dbReference>
<dbReference type="Gene3D" id="1.20.5.170">
    <property type="match status" value="1"/>
</dbReference>
<keyword evidence="1 4" id="KW-0403">Intermediate filament</keyword>
<organism evidence="7 8">
    <name type="scientific">Platysternon megacephalum</name>
    <name type="common">big-headed turtle</name>
    <dbReference type="NCBI Taxonomy" id="55544"/>
    <lineage>
        <taxon>Eukaryota</taxon>
        <taxon>Metazoa</taxon>
        <taxon>Chordata</taxon>
        <taxon>Craniata</taxon>
        <taxon>Vertebrata</taxon>
        <taxon>Euteleostomi</taxon>
        <taxon>Archelosauria</taxon>
        <taxon>Testudinata</taxon>
        <taxon>Testudines</taxon>
        <taxon>Cryptodira</taxon>
        <taxon>Durocryptodira</taxon>
        <taxon>Testudinoidea</taxon>
        <taxon>Platysternidae</taxon>
        <taxon>Platysternon</taxon>
    </lineage>
</organism>
<feature type="coiled-coil region" evidence="5">
    <location>
        <begin position="346"/>
        <end position="426"/>
    </location>
</feature>